<dbReference type="Gene3D" id="1.25.40.10">
    <property type="entry name" value="Tetratricopeptide repeat domain"/>
    <property type="match status" value="1"/>
</dbReference>
<dbReference type="EMBL" id="EU016610">
    <property type="protein sequence ID" value="ABZ07810.1"/>
    <property type="molecule type" value="Genomic_DNA"/>
</dbReference>
<feature type="coiled-coil region" evidence="1">
    <location>
        <begin position="41"/>
        <end position="191"/>
    </location>
</feature>
<dbReference type="AlphaFoldDB" id="B3T5F1"/>
<sequence>MNNKMFRIVAVIVFLLLVFFLINRAAEKAAEAAVVELVTAKQAETDQLAELAAKKEAEEKAAEVADLAAKEESSKKAAVEKVKLAAEAAKKAEKARLAAEAAKKAEEEKATAKVALAELTAELAAAEMAAEAAVVELTASKIAFAKLSAEKIAAEEIAAEEKARLAAEAAKKAEEARKAELENAIAQLAVDCQAKYDESQAAYKAGNLKANIALKREILARGCDEELSSKAQYYIGWTYGNKLFNMYAAQAEYQKGANNYTSGLKYVEKCEEKLALYKKNDEIEAVYKAGDFAKAAALREEVGMTKGCDKALAAKNLYQAGYIHQKKLNDNVKAKALYEAVVINFSGSEYGDKAKQKLATL</sequence>
<name>B3T5F1_9ZZZZ</name>
<protein>
    <submittedName>
        <fullName evidence="2">Putative M protein repeat</fullName>
    </submittedName>
</protein>
<keyword evidence="1" id="KW-0175">Coiled coil</keyword>
<evidence type="ECO:0000313" key="2">
    <source>
        <dbReference type="EMBL" id="ABZ07810.1"/>
    </source>
</evidence>
<proteinExistence type="predicted"/>
<accession>B3T5F1</accession>
<gene>
    <name evidence="2" type="ORF">ALOHA_HF4000ANIW141I9ctg1g11</name>
</gene>
<dbReference type="InterPro" id="IPR011990">
    <property type="entry name" value="TPR-like_helical_dom_sf"/>
</dbReference>
<reference evidence="2" key="1">
    <citation type="journal article" date="2008" name="ISME J.">
        <title>Genomic patterns of recombination, clonal divergence and environment in marine microbial populations.</title>
        <authorList>
            <person name="Konstantinidis K.T."/>
            <person name="Delong E.F."/>
        </authorList>
    </citation>
    <scope>NUCLEOTIDE SEQUENCE</scope>
</reference>
<organism evidence="2">
    <name type="scientific">uncultured marine microorganism HF4000_ANIW141I9</name>
    <dbReference type="NCBI Taxonomy" id="455537"/>
    <lineage>
        <taxon>unclassified sequences</taxon>
        <taxon>environmental samples</taxon>
    </lineage>
</organism>
<evidence type="ECO:0000256" key="1">
    <source>
        <dbReference type="SAM" id="Coils"/>
    </source>
</evidence>